<dbReference type="Gene3D" id="1.10.287.310">
    <property type="match status" value="1"/>
</dbReference>
<evidence type="ECO:0000256" key="3">
    <source>
        <dbReference type="ARBA" id="ARBA00023274"/>
    </source>
</evidence>
<proteinExistence type="inferred from homology"/>
<comment type="similarity">
    <text evidence="1">Belongs to the universal ribosomal protein uL29 family.</text>
</comment>
<dbReference type="Proteomes" id="UP000485621">
    <property type="component" value="Unassembled WGS sequence"/>
</dbReference>
<dbReference type="EMBL" id="MWDB01000011">
    <property type="protein sequence ID" value="OQB41764.1"/>
    <property type="molecule type" value="Genomic_DNA"/>
</dbReference>
<accession>A0A1V5ZPH5</accession>
<reference evidence="7" key="1">
    <citation type="submission" date="2017-02" db="EMBL/GenBank/DDBJ databases">
        <title>Delving into the versatile metabolic prowess of the omnipresent phylum Bacteroidetes.</title>
        <authorList>
            <person name="Nobu M.K."/>
            <person name="Mei R."/>
            <person name="Narihiro T."/>
            <person name="Kuroda K."/>
            <person name="Liu W.-T."/>
        </authorList>
    </citation>
    <scope>NUCLEOTIDE SEQUENCE</scope>
    <source>
        <strain evidence="7">ADurb.Bin160</strain>
    </source>
</reference>
<keyword evidence="6" id="KW-0175">Coiled coil</keyword>
<evidence type="ECO:0000256" key="2">
    <source>
        <dbReference type="ARBA" id="ARBA00022980"/>
    </source>
</evidence>
<feature type="coiled-coil region" evidence="6">
    <location>
        <begin position="9"/>
        <end position="36"/>
    </location>
</feature>
<evidence type="ECO:0000313" key="7">
    <source>
        <dbReference type="EMBL" id="OQB41764.1"/>
    </source>
</evidence>
<dbReference type="AlphaFoldDB" id="A0A1V5ZPH5"/>
<evidence type="ECO:0000256" key="1">
    <source>
        <dbReference type="ARBA" id="ARBA00009254"/>
    </source>
</evidence>
<dbReference type="GO" id="GO:1990904">
    <property type="term" value="C:ribonucleoprotein complex"/>
    <property type="evidence" value="ECO:0007669"/>
    <property type="project" value="UniProtKB-KW"/>
</dbReference>
<dbReference type="GO" id="GO:0003735">
    <property type="term" value="F:structural constituent of ribosome"/>
    <property type="evidence" value="ECO:0007669"/>
    <property type="project" value="InterPro"/>
</dbReference>
<dbReference type="GO" id="GO:0005840">
    <property type="term" value="C:ribosome"/>
    <property type="evidence" value="ECO:0007669"/>
    <property type="project" value="UniProtKB-KW"/>
</dbReference>
<organism evidence="7">
    <name type="scientific">candidate division CPR1 bacterium ADurb.Bin160</name>
    <dbReference type="NCBI Taxonomy" id="1852826"/>
    <lineage>
        <taxon>Bacteria</taxon>
        <taxon>candidate division CPR1</taxon>
    </lineage>
</organism>
<dbReference type="GO" id="GO:0006412">
    <property type="term" value="P:translation"/>
    <property type="evidence" value="ECO:0007669"/>
    <property type="project" value="InterPro"/>
</dbReference>
<name>A0A1V5ZPH5_9BACT</name>
<dbReference type="Pfam" id="PF00831">
    <property type="entry name" value="Ribosomal_L29"/>
    <property type="match status" value="1"/>
</dbReference>
<dbReference type="SUPFAM" id="SSF46561">
    <property type="entry name" value="Ribosomal protein L29 (L29p)"/>
    <property type="match status" value="1"/>
</dbReference>
<evidence type="ECO:0000256" key="6">
    <source>
        <dbReference type="SAM" id="Coils"/>
    </source>
</evidence>
<comment type="caution">
    <text evidence="7">The sequence shown here is derived from an EMBL/GenBank/DDBJ whole genome shotgun (WGS) entry which is preliminary data.</text>
</comment>
<dbReference type="InterPro" id="IPR036049">
    <property type="entry name" value="Ribosomal_uL29_sf"/>
</dbReference>
<keyword evidence="3" id="KW-0687">Ribonucleoprotein</keyword>
<keyword evidence="2 7" id="KW-0689">Ribosomal protein</keyword>
<gene>
    <name evidence="7" type="ORF">BWY04_00656</name>
</gene>
<evidence type="ECO:0000256" key="4">
    <source>
        <dbReference type="ARBA" id="ARBA00035204"/>
    </source>
</evidence>
<evidence type="ECO:0000256" key="5">
    <source>
        <dbReference type="ARBA" id="ARBA00035476"/>
    </source>
</evidence>
<sequence length="48" mass="5714">MKGKGAYIKQLNEKTIRELISERKKLKKELYNLKMKNAIRGLKETHKI</sequence>
<dbReference type="InterPro" id="IPR001854">
    <property type="entry name" value="Ribosomal_uL29"/>
</dbReference>
<dbReference type="NCBIfam" id="TIGR00012">
    <property type="entry name" value="L29"/>
    <property type="match status" value="1"/>
</dbReference>
<protein>
    <recommendedName>
        <fullName evidence="4">Large ribosomal subunit protein uL29</fullName>
    </recommendedName>
    <alternativeName>
        <fullName evidence="5">50S ribosomal protein L29</fullName>
    </alternativeName>
</protein>